<dbReference type="EMBL" id="KB632308">
    <property type="protein sequence ID" value="ERL91974.1"/>
    <property type="molecule type" value="Genomic_DNA"/>
</dbReference>
<evidence type="ECO:0000256" key="4">
    <source>
        <dbReference type="SAM" id="MobiDB-lite"/>
    </source>
</evidence>
<dbReference type="GO" id="GO:0005737">
    <property type="term" value="C:cytoplasm"/>
    <property type="evidence" value="ECO:0007669"/>
    <property type="project" value="TreeGrafter"/>
</dbReference>
<dbReference type="PANTHER" id="PTHR15574:SF21">
    <property type="entry name" value="DDB1- AND CUL4-ASSOCIATED FACTOR 8"/>
    <property type="match status" value="1"/>
</dbReference>
<evidence type="ECO:0000256" key="2">
    <source>
        <dbReference type="ARBA" id="ARBA00022737"/>
    </source>
</evidence>
<keyword evidence="1 3" id="KW-0853">WD repeat</keyword>
<dbReference type="STRING" id="77166.U4UDD2"/>
<dbReference type="SMART" id="SM00320">
    <property type="entry name" value="WD40"/>
    <property type="match status" value="7"/>
</dbReference>
<feature type="compositionally biased region" description="Basic and acidic residues" evidence="4">
    <location>
        <begin position="1"/>
        <end position="34"/>
    </location>
</feature>
<dbReference type="Gene3D" id="2.130.10.10">
    <property type="entry name" value="YVTN repeat-like/Quinoprotein amine dehydrogenase"/>
    <property type="match status" value="1"/>
</dbReference>
<feature type="region of interest" description="Disordered" evidence="4">
    <location>
        <begin position="575"/>
        <end position="618"/>
    </location>
</feature>
<feature type="compositionally biased region" description="Acidic residues" evidence="4">
    <location>
        <begin position="131"/>
        <end position="141"/>
    </location>
</feature>
<dbReference type="OrthoDB" id="4869960at2759"/>
<dbReference type="PROSITE" id="PS50294">
    <property type="entry name" value="WD_REPEATS_REGION"/>
    <property type="match status" value="1"/>
</dbReference>
<dbReference type="InterPro" id="IPR036322">
    <property type="entry name" value="WD40_repeat_dom_sf"/>
</dbReference>
<dbReference type="InterPro" id="IPR001680">
    <property type="entry name" value="WD40_rpt"/>
</dbReference>
<keyword evidence="2" id="KW-0677">Repeat</keyword>
<dbReference type="GO" id="GO:0080008">
    <property type="term" value="C:Cul4-RING E3 ubiquitin ligase complex"/>
    <property type="evidence" value="ECO:0007669"/>
    <property type="project" value="TreeGrafter"/>
</dbReference>
<evidence type="ECO:0000256" key="3">
    <source>
        <dbReference type="PROSITE-ProRule" id="PRU00221"/>
    </source>
</evidence>
<proteinExistence type="predicted"/>
<dbReference type="PROSITE" id="PS50082">
    <property type="entry name" value="WD_REPEATS_2"/>
    <property type="match status" value="1"/>
</dbReference>
<reference evidence="5 6" key="1">
    <citation type="journal article" date="2013" name="Genome Biol.">
        <title>Draft genome of the mountain pine beetle, Dendroctonus ponderosae Hopkins, a major forest pest.</title>
        <authorList>
            <person name="Keeling C.I."/>
            <person name="Yuen M.M."/>
            <person name="Liao N.Y."/>
            <person name="Docking T.R."/>
            <person name="Chan S.K."/>
            <person name="Taylor G.A."/>
            <person name="Palmquist D.L."/>
            <person name="Jackman S.D."/>
            <person name="Nguyen A."/>
            <person name="Li M."/>
            <person name="Henderson H."/>
            <person name="Janes J.K."/>
            <person name="Zhao Y."/>
            <person name="Pandoh P."/>
            <person name="Moore R."/>
            <person name="Sperling F.A."/>
            <person name="Huber D.P."/>
            <person name="Birol I."/>
            <person name="Jones S.J."/>
            <person name="Bohlmann J."/>
        </authorList>
    </citation>
    <scope>NUCLEOTIDE SEQUENCE</scope>
</reference>
<dbReference type="Proteomes" id="UP000030742">
    <property type="component" value="Unassembled WGS sequence"/>
</dbReference>
<accession>U4UDD2</accession>
<feature type="region of interest" description="Disordered" evidence="4">
    <location>
        <begin position="1"/>
        <end position="146"/>
    </location>
</feature>
<feature type="repeat" description="WD" evidence="3">
    <location>
        <begin position="195"/>
        <end position="227"/>
    </location>
</feature>
<feature type="compositionally biased region" description="Polar residues" evidence="4">
    <location>
        <begin position="47"/>
        <end position="73"/>
    </location>
</feature>
<feature type="compositionally biased region" description="Polar residues" evidence="4">
    <location>
        <begin position="114"/>
        <end position="130"/>
    </location>
</feature>
<feature type="compositionally biased region" description="Low complexity" evidence="4">
    <location>
        <begin position="35"/>
        <end position="46"/>
    </location>
</feature>
<evidence type="ECO:0000313" key="6">
    <source>
        <dbReference type="Proteomes" id="UP000030742"/>
    </source>
</evidence>
<dbReference type="SUPFAM" id="SSF50978">
    <property type="entry name" value="WD40 repeat-like"/>
    <property type="match status" value="1"/>
</dbReference>
<organism evidence="5 6">
    <name type="scientific">Dendroctonus ponderosae</name>
    <name type="common">Mountain pine beetle</name>
    <dbReference type="NCBI Taxonomy" id="77166"/>
    <lineage>
        <taxon>Eukaryota</taxon>
        <taxon>Metazoa</taxon>
        <taxon>Ecdysozoa</taxon>
        <taxon>Arthropoda</taxon>
        <taxon>Hexapoda</taxon>
        <taxon>Insecta</taxon>
        <taxon>Pterygota</taxon>
        <taxon>Neoptera</taxon>
        <taxon>Endopterygota</taxon>
        <taxon>Coleoptera</taxon>
        <taxon>Polyphaga</taxon>
        <taxon>Cucujiformia</taxon>
        <taxon>Curculionidae</taxon>
        <taxon>Scolytinae</taxon>
        <taxon>Dendroctonus</taxon>
    </lineage>
</organism>
<dbReference type="PANTHER" id="PTHR15574">
    <property type="entry name" value="WD REPEAT DOMAIN-CONTAINING FAMILY"/>
    <property type="match status" value="1"/>
</dbReference>
<evidence type="ECO:0000256" key="1">
    <source>
        <dbReference type="ARBA" id="ARBA00022574"/>
    </source>
</evidence>
<name>U4UDD2_DENPD</name>
<dbReference type="InterPro" id="IPR015943">
    <property type="entry name" value="WD40/YVTN_repeat-like_dom_sf"/>
</dbReference>
<dbReference type="Pfam" id="PF00400">
    <property type="entry name" value="WD40"/>
    <property type="match status" value="2"/>
</dbReference>
<protein>
    <submittedName>
        <fullName evidence="5">Uncharacterized protein</fullName>
    </submittedName>
</protein>
<gene>
    <name evidence="5" type="ORF">D910_09297</name>
</gene>
<dbReference type="AlphaFoldDB" id="U4UDD2"/>
<evidence type="ECO:0000313" key="5">
    <source>
        <dbReference type="EMBL" id="ERL91974.1"/>
    </source>
</evidence>
<dbReference type="InterPro" id="IPR045151">
    <property type="entry name" value="DCAF8"/>
</dbReference>
<sequence length="618" mass="69013">MDENPNEDKRSEHFMDFDQQDVKRLRTDFEHEESSTSSSTSENDSSINYCGDQSASTSSDSGLPQSSTVPSVESSHDTTLLPDETSADATYPIASQTQDQPLQEPGSRAWESDAFSNLQSSSEDTILGTDSESEEEAEEEDVLSKEKPKPTWFLVPEVMSRQYGYTAKKANPALFQQRCYGSLMCVQKLELMYKLEESEGCVNSLNFSADGRLLASGSDDLKVVLWDWPVGKCLLKINTKHKRNIFQTKFIDLKGPDIHLATAGRDGHVWYLQIGNEGLRDSRKLGQHRGPCHKLSVLKDQPQVLLSAGEDGIVFSYDVRKSHPERVVHVKDNSGREVSLYSIHSNPLKSTEFCVAGRENSVRIFDQRKSSRPITKLCPYKSSDEKLRNGLHITCAVYNHDGSEVLASYNDDDIYLFDVDKGSGIYAHKYSGHRNGATIKASVVSGEKNGLFYRNPLQGVSFFGPRSEFIMSGSDCAHVFFWDKKTEAITQFLRADDNGVVNCLEPHPQLPFLATSGLDWDVKLWVPSCEEEPALSDLASTIKENKKCGWGNFESGSESEVLWMLWRRLRAARNRQQEPDGESGFEFLTIDSSDSSSDSRRSASEPEDLDDPAGCTTS</sequence>